<organism evidence="1 2">
    <name type="scientific">Trifolium medium</name>
    <dbReference type="NCBI Taxonomy" id="97028"/>
    <lineage>
        <taxon>Eukaryota</taxon>
        <taxon>Viridiplantae</taxon>
        <taxon>Streptophyta</taxon>
        <taxon>Embryophyta</taxon>
        <taxon>Tracheophyta</taxon>
        <taxon>Spermatophyta</taxon>
        <taxon>Magnoliopsida</taxon>
        <taxon>eudicotyledons</taxon>
        <taxon>Gunneridae</taxon>
        <taxon>Pentapetalae</taxon>
        <taxon>rosids</taxon>
        <taxon>fabids</taxon>
        <taxon>Fabales</taxon>
        <taxon>Fabaceae</taxon>
        <taxon>Papilionoideae</taxon>
        <taxon>50 kb inversion clade</taxon>
        <taxon>NPAAA clade</taxon>
        <taxon>Hologalegina</taxon>
        <taxon>IRL clade</taxon>
        <taxon>Trifolieae</taxon>
        <taxon>Trifolium</taxon>
    </lineage>
</organism>
<dbReference type="AlphaFoldDB" id="A0A392P5W4"/>
<dbReference type="Proteomes" id="UP000265520">
    <property type="component" value="Unassembled WGS sequence"/>
</dbReference>
<feature type="non-terminal residue" evidence="1">
    <location>
        <position position="1"/>
    </location>
</feature>
<keyword evidence="2" id="KW-1185">Reference proteome</keyword>
<dbReference type="GO" id="GO:0003723">
    <property type="term" value="F:RNA binding"/>
    <property type="evidence" value="ECO:0007669"/>
    <property type="project" value="TreeGrafter"/>
</dbReference>
<evidence type="ECO:0000313" key="2">
    <source>
        <dbReference type="Proteomes" id="UP000265520"/>
    </source>
</evidence>
<dbReference type="PANTHER" id="PTHR47073">
    <property type="entry name" value="PROTEIN ANTI-SILENCING 1"/>
    <property type="match status" value="1"/>
</dbReference>
<reference evidence="1 2" key="1">
    <citation type="journal article" date="2018" name="Front. Plant Sci.">
        <title>Red Clover (Trifolium pratense) and Zigzag Clover (T. medium) - A Picture of Genomic Similarities and Differences.</title>
        <authorList>
            <person name="Dluhosova J."/>
            <person name="Istvanek J."/>
            <person name="Nedelnik J."/>
            <person name="Repkova J."/>
        </authorList>
    </citation>
    <scope>NUCLEOTIDE SEQUENCE [LARGE SCALE GENOMIC DNA]</scope>
    <source>
        <strain evidence="2">cv. 10/8</strain>
        <tissue evidence="1">Leaf</tissue>
    </source>
</reference>
<accession>A0A392P5W4</accession>
<protein>
    <submittedName>
        <fullName evidence="1">Bromo-adjacent-like (BAH) domain protein</fullName>
    </submittedName>
</protein>
<comment type="caution">
    <text evidence="1">The sequence shown here is derived from an EMBL/GenBank/DDBJ whole genome shotgun (WGS) entry which is preliminary data.</text>
</comment>
<evidence type="ECO:0000313" key="1">
    <source>
        <dbReference type="EMBL" id="MCI07463.1"/>
    </source>
</evidence>
<dbReference type="EMBL" id="LXQA010065492">
    <property type="protein sequence ID" value="MCI07463.1"/>
    <property type="molecule type" value="Genomic_DNA"/>
</dbReference>
<dbReference type="PANTHER" id="PTHR47073:SF2">
    <property type="entry name" value="PROTEIN ANTI-SILENCING 1"/>
    <property type="match status" value="1"/>
</dbReference>
<proteinExistence type="predicted"/>
<gene>
    <name evidence="1" type="ORF">A2U01_0028532</name>
</gene>
<sequence>EAIAGKCNVVCISKDDRNPHPSDKDLPNADFVCYCFFDVGQLKILDKIDDKIAGVEGMPSYLF</sequence>
<name>A0A392P5W4_9FABA</name>